<accession>A0A6M5YJG2</accession>
<evidence type="ECO:0000313" key="2">
    <source>
        <dbReference type="EMBL" id="QJW93102.1"/>
    </source>
</evidence>
<evidence type="ECO:0000256" key="1">
    <source>
        <dbReference type="SAM" id="MobiDB-lite"/>
    </source>
</evidence>
<dbReference type="EMBL" id="CP053452">
    <property type="protein sequence ID" value="QJW93102.1"/>
    <property type="molecule type" value="Genomic_DNA"/>
</dbReference>
<dbReference type="RefSeq" id="WP_171469365.1">
    <property type="nucleotide sequence ID" value="NZ_CP053452.2"/>
</dbReference>
<organism evidence="2 3">
    <name type="scientific">Frigoriglobus tundricola</name>
    <dbReference type="NCBI Taxonomy" id="2774151"/>
    <lineage>
        <taxon>Bacteria</taxon>
        <taxon>Pseudomonadati</taxon>
        <taxon>Planctomycetota</taxon>
        <taxon>Planctomycetia</taxon>
        <taxon>Gemmatales</taxon>
        <taxon>Gemmataceae</taxon>
        <taxon>Frigoriglobus</taxon>
    </lineage>
</organism>
<name>A0A6M5YJG2_9BACT</name>
<feature type="region of interest" description="Disordered" evidence="1">
    <location>
        <begin position="101"/>
        <end position="135"/>
    </location>
</feature>
<dbReference type="AlphaFoldDB" id="A0A6M5YJG2"/>
<evidence type="ECO:0000313" key="3">
    <source>
        <dbReference type="Proteomes" id="UP000503447"/>
    </source>
</evidence>
<gene>
    <name evidence="2" type="ORF">FTUN_0605</name>
</gene>
<sequence>MSATNADPNPAASPQSDEQRLTAALANVAALTRGLTDSLGEALQGPVALLQALSKATRMTGSETAIYGQSTENTCTLYFASAKDLRAAFGLLRALLANSPQTANTPSQSAGSPFDHWLAPLADLKPPGDGTQPTA</sequence>
<protein>
    <submittedName>
        <fullName evidence="2">Uncharacterized protein</fullName>
    </submittedName>
</protein>
<proteinExistence type="predicted"/>
<dbReference type="KEGG" id="ftj:FTUN_0605"/>
<reference evidence="3" key="1">
    <citation type="submission" date="2020-05" db="EMBL/GenBank/DDBJ databases">
        <title>Frigoriglobus tundricola gen. nov., sp. nov., a psychrotolerant cellulolytic planctomycete of the family Gemmataceae with two divergent copies of 16S rRNA gene.</title>
        <authorList>
            <person name="Kulichevskaya I.S."/>
            <person name="Ivanova A.A."/>
            <person name="Naumoff D.G."/>
            <person name="Beletsky A.V."/>
            <person name="Rijpstra W.I.C."/>
            <person name="Sinninghe Damste J.S."/>
            <person name="Mardanov A.V."/>
            <person name="Ravin N.V."/>
            <person name="Dedysh S.N."/>
        </authorList>
    </citation>
    <scope>NUCLEOTIDE SEQUENCE [LARGE SCALE GENOMIC DNA]</scope>
    <source>
        <strain evidence="3">PL17</strain>
    </source>
</reference>
<dbReference type="Proteomes" id="UP000503447">
    <property type="component" value="Chromosome"/>
</dbReference>
<feature type="compositionally biased region" description="Polar residues" evidence="1">
    <location>
        <begin position="101"/>
        <end position="111"/>
    </location>
</feature>
<keyword evidence="3" id="KW-1185">Reference proteome</keyword>